<reference evidence="2" key="2">
    <citation type="journal article" date="2023" name="Science">
        <title>Genomic signatures of disease resistance in endangered staghorn corals.</title>
        <authorList>
            <person name="Vollmer S.V."/>
            <person name="Selwyn J.D."/>
            <person name="Despard B.A."/>
            <person name="Roesel C.L."/>
        </authorList>
    </citation>
    <scope>NUCLEOTIDE SEQUENCE</scope>
    <source>
        <strain evidence="2">K2</strain>
    </source>
</reference>
<feature type="compositionally biased region" description="Low complexity" evidence="1">
    <location>
        <begin position="67"/>
        <end position="104"/>
    </location>
</feature>
<protein>
    <submittedName>
        <fullName evidence="2">Uncharacterized protein</fullName>
    </submittedName>
</protein>
<evidence type="ECO:0000313" key="2">
    <source>
        <dbReference type="EMBL" id="KAK2562538.1"/>
    </source>
</evidence>
<dbReference type="EMBL" id="JARQWQ010000028">
    <property type="protein sequence ID" value="KAK2562538.1"/>
    <property type="molecule type" value="Genomic_DNA"/>
</dbReference>
<feature type="compositionally biased region" description="Basic residues" evidence="1">
    <location>
        <begin position="51"/>
        <end position="66"/>
    </location>
</feature>
<feature type="compositionally biased region" description="Basic residues" evidence="1">
    <location>
        <begin position="170"/>
        <end position="184"/>
    </location>
</feature>
<evidence type="ECO:0000256" key="1">
    <source>
        <dbReference type="SAM" id="MobiDB-lite"/>
    </source>
</evidence>
<feature type="compositionally biased region" description="Low complexity" evidence="1">
    <location>
        <begin position="213"/>
        <end position="235"/>
    </location>
</feature>
<accession>A0AAD9QJN9</accession>
<sequence>MFSRVLLKSRFLNAHTGTINFPQETQGKTMFGELEFLWKTERLSAVGTKAREKRKNQKNLKHKNAHSHSLSAPSSPPMHSLTLSSPSSSPIRSHPASAPSSPSMLVDTSTKSVIGAKAGAKRKSQKKPFCPLITTHALTHSFFPIVITHTFTPSFCPIVTIHTIIGAKAGAKRKSQKNVKRKNACSHSLSAPSSPPILSQTLSALYSPPMHSLTLSSPSSSPIRSHPPSAPSSPSILVGTSSTRTLSVPPRQNSTNFKSVITPCIGHRGYVNVPEESFTPVDIFKPVTVTSKRMRKAKKPVDL</sequence>
<feature type="compositionally biased region" description="Low complexity" evidence="1">
    <location>
        <begin position="186"/>
        <end position="196"/>
    </location>
</feature>
<evidence type="ECO:0000313" key="3">
    <source>
        <dbReference type="Proteomes" id="UP001249851"/>
    </source>
</evidence>
<reference evidence="2" key="1">
    <citation type="journal article" date="2023" name="G3 (Bethesda)">
        <title>Whole genome assembly and annotation of the endangered Caribbean coral Acropora cervicornis.</title>
        <authorList>
            <person name="Selwyn J.D."/>
            <person name="Vollmer S.V."/>
        </authorList>
    </citation>
    <scope>NUCLEOTIDE SEQUENCE</scope>
    <source>
        <strain evidence="2">K2</strain>
    </source>
</reference>
<feature type="region of interest" description="Disordered" evidence="1">
    <location>
        <begin position="47"/>
        <end position="108"/>
    </location>
</feature>
<organism evidence="2 3">
    <name type="scientific">Acropora cervicornis</name>
    <name type="common">Staghorn coral</name>
    <dbReference type="NCBI Taxonomy" id="6130"/>
    <lineage>
        <taxon>Eukaryota</taxon>
        <taxon>Metazoa</taxon>
        <taxon>Cnidaria</taxon>
        <taxon>Anthozoa</taxon>
        <taxon>Hexacorallia</taxon>
        <taxon>Scleractinia</taxon>
        <taxon>Astrocoeniina</taxon>
        <taxon>Acroporidae</taxon>
        <taxon>Acropora</taxon>
    </lineage>
</organism>
<feature type="region of interest" description="Disordered" evidence="1">
    <location>
        <begin position="169"/>
        <end position="196"/>
    </location>
</feature>
<feature type="region of interest" description="Disordered" evidence="1">
    <location>
        <begin position="213"/>
        <end position="253"/>
    </location>
</feature>
<name>A0AAD9QJN9_ACRCE</name>
<gene>
    <name evidence="2" type="ORF">P5673_014214</name>
</gene>
<feature type="compositionally biased region" description="Polar residues" evidence="1">
    <location>
        <begin position="238"/>
        <end position="253"/>
    </location>
</feature>
<dbReference type="Proteomes" id="UP001249851">
    <property type="component" value="Unassembled WGS sequence"/>
</dbReference>
<proteinExistence type="predicted"/>
<keyword evidence="3" id="KW-1185">Reference proteome</keyword>
<dbReference type="AlphaFoldDB" id="A0AAD9QJN9"/>
<comment type="caution">
    <text evidence="2">The sequence shown here is derived from an EMBL/GenBank/DDBJ whole genome shotgun (WGS) entry which is preliminary data.</text>
</comment>